<evidence type="ECO:0000313" key="1">
    <source>
        <dbReference type="EMBL" id="CAG8528558.1"/>
    </source>
</evidence>
<sequence length="92" mass="10646">HLSEHVVESYDNVAVEHNENLIMTSNFYFDSYKEFQTYLSKSIVKSGDNTKVECNNNSSVECNNNSAEEYVENFIESVVDQNFYAESIQERS</sequence>
<accession>A0ACA9LII8</accession>
<dbReference type="EMBL" id="CAJVPW010003720">
    <property type="protein sequence ID" value="CAG8528558.1"/>
    <property type="molecule type" value="Genomic_DNA"/>
</dbReference>
<reference evidence="1" key="1">
    <citation type="submission" date="2021-06" db="EMBL/GenBank/DDBJ databases">
        <authorList>
            <person name="Kallberg Y."/>
            <person name="Tangrot J."/>
            <person name="Rosling A."/>
        </authorList>
    </citation>
    <scope>NUCLEOTIDE SEQUENCE</scope>
    <source>
        <strain evidence="1">28 12/20/2015</strain>
    </source>
</reference>
<proteinExistence type="predicted"/>
<dbReference type="Proteomes" id="UP000789366">
    <property type="component" value="Unassembled WGS sequence"/>
</dbReference>
<comment type="caution">
    <text evidence="1">The sequence shown here is derived from an EMBL/GenBank/DDBJ whole genome shotgun (WGS) entry which is preliminary data.</text>
</comment>
<gene>
    <name evidence="1" type="ORF">SPELUC_LOCUS4261</name>
</gene>
<evidence type="ECO:0000313" key="2">
    <source>
        <dbReference type="Proteomes" id="UP000789366"/>
    </source>
</evidence>
<feature type="non-terminal residue" evidence="1">
    <location>
        <position position="1"/>
    </location>
</feature>
<organism evidence="1 2">
    <name type="scientific">Cetraspora pellucida</name>
    <dbReference type="NCBI Taxonomy" id="1433469"/>
    <lineage>
        <taxon>Eukaryota</taxon>
        <taxon>Fungi</taxon>
        <taxon>Fungi incertae sedis</taxon>
        <taxon>Mucoromycota</taxon>
        <taxon>Glomeromycotina</taxon>
        <taxon>Glomeromycetes</taxon>
        <taxon>Diversisporales</taxon>
        <taxon>Gigasporaceae</taxon>
        <taxon>Cetraspora</taxon>
    </lineage>
</organism>
<keyword evidence="2" id="KW-1185">Reference proteome</keyword>
<protein>
    <submittedName>
        <fullName evidence="1">10581_t:CDS:1</fullName>
    </submittedName>
</protein>
<name>A0ACA9LII8_9GLOM</name>